<dbReference type="AlphaFoldDB" id="A0A4R7UEP9"/>
<accession>A0A4R7UEP9</accession>
<evidence type="ECO:0000313" key="3">
    <source>
        <dbReference type="Proteomes" id="UP000295757"/>
    </source>
</evidence>
<keyword evidence="1" id="KW-1133">Transmembrane helix</keyword>
<feature type="transmembrane region" description="Helical" evidence="1">
    <location>
        <begin position="136"/>
        <end position="157"/>
    </location>
</feature>
<feature type="transmembrane region" description="Helical" evidence="1">
    <location>
        <begin position="105"/>
        <end position="124"/>
    </location>
</feature>
<reference evidence="2 3" key="1">
    <citation type="submission" date="2019-03" db="EMBL/GenBank/DDBJ databases">
        <title>Genomic Encyclopedia of Archaeal and Bacterial Type Strains, Phase II (KMG-II): from individual species to whole genera.</title>
        <authorList>
            <person name="Goeker M."/>
        </authorList>
    </citation>
    <scope>NUCLEOTIDE SEQUENCE [LARGE SCALE GENOMIC DNA]</scope>
    <source>
        <strain evidence="2 3">ATCC 35214</strain>
    </source>
</reference>
<dbReference type="EMBL" id="SOCN01000001">
    <property type="protein sequence ID" value="TDV24353.1"/>
    <property type="molecule type" value="Genomic_DNA"/>
</dbReference>
<dbReference type="RefSeq" id="WP_134110572.1">
    <property type="nucleotide sequence ID" value="NZ_SOCN01000001.1"/>
</dbReference>
<keyword evidence="1" id="KW-0812">Transmembrane</keyword>
<sequence>MIINRNSILKRLQKISLSLLILIIIEIVLFSLFIIVFLWGLPFIFDFDKGKFNDNIDKTLIIFLALDIFIPFILFGLEISIFVLLILIVVITSKYKNDDLKIHKLYLKWLPALILYSISITFGILKFFEVPIVLDFIFGIGAEILILVVSILSLIWINKEFRTNLTEV</sequence>
<keyword evidence="3" id="KW-1185">Reference proteome</keyword>
<evidence type="ECO:0000313" key="2">
    <source>
        <dbReference type="EMBL" id="TDV24353.1"/>
    </source>
</evidence>
<feature type="transmembrane region" description="Helical" evidence="1">
    <location>
        <begin position="60"/>
        <end position="93"/>
    </location>
</feature>
<keyword evidence="1" id="KW-0472">Membrane</keyword>
<name>A0A4R7UEP9_9BACT</name>
<evidence type="ECO:0000256" key="1">
    <source>
        <dbReference type="SAM" id="Phobius"/>
    </source>
</evidence>
<dbReference type="Proteomes" id="UP000295757">
    <property type="component" value="Unassembled WGS sequence"/>
</dbReference>
<comment type="caution">
    <text evidence="2">The sequence shown here is derived from an EMBL/GenBank/DDBJ whole genome shotgun (WGS) entry which is preliminary data.</text>
</comment>
<feature type="transmembrane region" description="Helical" evidence="1">
    <location>
        <begin position="20"/>
        <end position="40"/>
    </location>
</feature>
<proteinExistence type="predicted"/>
<organism evidence="2 3">
    <name type="scientific">Mycoplasmopsis mustelae</name>
    <dbReference type="NCBI Taxonomy" id="171289"/>
    <lineage>
        <taxon>Bacteria</taxon>
        <taxon>Bacillati</taxon>
        <taxon>Mycoplasmatota</taxon>
        <taxon>Mycoplasmoidales</taxon>
        <taxon>Metamycoplasmataceae</taxon>
        <taxon>Mycoplasmopsis</taxon>
    </lineage>
</organism>
<gene>
    <name evidence="2" type="ORF">BCF59_0314</name>
</gene>
<protein>
    <submittedName>
        <fullName evidence="2">Uncharacterized protein</fullName>
    </submittedName>
</protein>